<accession>A0A0T5YT10</accession>
<keyword evidence="1" id="KW-0408">Iron</keyword>
<reference evidence="3 4" key="1">
    <citation type="submission" date="2015-11" db="EMBL/GenBank/DDBJ databases">
        <title>The genome of Candidatus Endoriftia persephone in Ridgeia piscesae and population structure of the North Eastern Pacific vestimentiferan symbionts.</title>
        <authorList>
            <person name="Perez M."/>
            <person name="Juniper K.S."/>
        </authorList>
    </citation>
    <scope>NUCLEOTIDE SEQUENCE [LARGE SCALE GENOMIC DNA]</scope>
    <source>
        <strain evidence="3">Ind11</strain>
    </source>
</reference>
<organism evidence="3 4">
    <name type="scientific">endosymbiont of Ridgeia piscesae</name>
    <dbReference type="NCBI Taxonomy" id="54398"/>
    <lineage>
        <taxon>Bacteria</taxon>
        <taxon>Pseudomonadati</taxon>
        <taxon>Pseudomonadota</taxon>
        <taxon>Gammaproteobacteria</taxon>
        <taxon>sulfur-oxidizing symbionts</taxon>
    </lineage>
</organism>
<name>A0A0T5YT10_9GAMM</name>
<dbReference type="SUPFAM" id="SSF50037">
    <property type="entry name" value="C-terminal domain of transcriptional repressors"/>
    <property type="match status" value="1"/>
</dbReference>
<dbReference type="AlphaFoldDB" id="A0A0T5YT10"/>
<dbReference type="SMART" id="SM00899">
    <property type="entry name" value="FeoA"/>
    <property type="match status" value="1"/>
</dbReference>
<protein>
    <submittedName>
        <fullName evidence="3">Fe2+ transport system protein FeoA</fullName>
    </submittedName>
</protein>
<comment type="caution">
    <text evidence="3">The sequence shown here is derived from an EMBL/GenBank/DDBJ whole genome shotgun (WGS) entry which is preliminary data.</text>
</comment>
<dbReference type="EMBL" id="LDXT01000095">
    <property type="protein sequence ID" value="KRT53704.1"/>
    <property type="molecule type" value="Genomic_DNA"/>
</dbReference>
<dbReference type="Gene3D" id="2.30.30.90">
    <property type="match status" value="1"/>
</dbReference>
<dbReference type="Pfam" id="PF04023">
    <property type="entry name" value="FeoA"/>
    <property type="match status" value="1"/>
</dbReference>
<evidence type="ECO:0000259" key="2">
    <source>
        <dbReference type="SMART" id="SM00899"/>
    </source>
</evidence>
<dbReference type="InterPro" id="IPR038157">
    <property type="entry name" value="FeoA_core_dom"/>
</dbReference>
<sequence length="93" mass="9943">MFFTMVLLMVERVCDNQSISLVSLPVGARARIKRVEGGRQLLRRLISLGLPLGAEISVLQQRGRGVVVANGGIRVALGSGIADKLMMAPLDAD</sequence>
<dbReference type="GO" id="GO:0046914">
    <property type="term" value="F:transition metal ion binding"/>
    <property type="evidence" value="ECO:0007669"/>
    <property type="project" value="InterPro"/>
</dbReference>
<evidence type="ECO:0000313" key="3">
    <source>
        <dbReference type="EMBL" id="KRT53704.1"/>
    </source>
</evidence>
<evidence type="ECO:0000313" key="4">
    <source>
        <dbReference type="Proteomes" id="UP000051634"/>
    </source>
</evidence>
<evidence type="ECO:0000256" key="1">
    <source>
        <dbReference type="ARBA" id="ARBA00023004"/>
    </source>
</evidence>
<dbReference type="Proteomes" id="UP000051634">
    <property type="component" value="Unassembled WGS sequence"/>
</dbReference>
<keyword evidence="4" id="KW-1185">Reference proteome</keyword>
<dbReference type="InterPro" id="IPR008988">
    <property type="entry name" value="Transcriptional_repressor_C"/>
</dbReference>
<feature type="domain" description="Ferrous iron transporter FeoA-like" evidence="2">
    <location>
        <begin position="19"/>
        <end position="89"/>
    </location>
</feature>
<proteinExistence type="predicted"/>
<gene>
    <name evidence="3" type="ORF">Ga0074115_10135</name>
</gene>
<dbReference type="InterPro" id="IPR007167">
    <property type="entry name" value="Fe-transptr_FeoA-like"/>
</dbReference>